<name>A0A916YB46_9MICO</name>
<dbReference type="AlphaFoldDB" id="A0A916YB46"/>
<protein>
    <recommendedName>
        <fullName evidence="1">N-acetyltransferase domain-containing protein</fullName>
    </recommendedName>
</protein>
<dbReference type="InterPro" id="IPR016181">
    <property type="entry name" value="Acyl_CoA_acyltransferase"/>
</dbReference>
<dbReference type="Pfam" id="PF00583">
    <property type="entry name" value="Acetyltransf_1"/>
    <property type="match status" value="1"/>
</dbReference>
<evidence type="ECO:0000313" key="3">
    <source>
        <dbReference type="Proteomes" id="UP000633205"/>
    </source>
</evidence>
<evidence type="ECO:0000259" key="1">
    <source>
        <dbReference type="PROSITE" id="PS51186"/>
    </source>
</evidence>
<comment type="caution">
    <text evidence="2">The sequence shown here is derived from an EMBL/GenBank/DDBJ whole genome shotgun (WGS) entry which is preliminary data.</text>
</comment>
<organism evidence="2 3">
    <name type="scientific">Microbacterium faecale</name>
    <dbReference type="NCBI Taxonomy" id="1804630"/>
    <lineage>
        <taxon>Bacteria</taxon>
        <taxon>Bacillati</taxon>
        <taxon>Actinomycetota</taxon>
        <taxon>Actinomycetes</taxon>
        <taxon>Micrococcales</taxon>
        <taxon>Microbacteriaceae</taxon>
        <taxon>Microbacterium</taxon>
    </lineage>
</organism>
<dbReference type="InterPro" id="IPR000182">
    <property type="entry name" value="GNAT_dom"/>
</dbReference>
<keyword evidence="3" id="KW-1185">Reference proteome</keyword>
<dbReference type="EMBL" id="BMHO01000001">
    <property type="protein sequence ID" value="GGD37244.1"/>
    <property type="molecule type" value="Genomic_DNA"/>
</dbReference>
<dbReference type="SUPFAM" id="SSF55729">
    <property type="entry name" value="Acyl-CoA N-acyltransferases (Nat)"/>
    <property type="match status" value="1"/>
</dbReference>
<reference evidence="2" key="1">
    <citation type="journal article" date="2014" name="Int. J. Syst. Evol. Microbiol.">
        <title>Complete genome sequence of Corynebacterium casei LMG S-19264T (=DSM 44701T), isolated from a smear-ripened cheese.</title>
        <authorList>
            <consortium name="US DOE Joint Genome Institute (JGI-PGF)"/>
            <person name="Walter F."/>
            <person name="Albersmeier A."/>
            <person name="Kalinowski J."/>
            <person name="Ruckert C."/>
        </authorList>
    </citation>
    <scope>NUCLEOTIDE SEQUENCE</scope>
    <source>
        <strain evidence="2">CGMCC 1.15152</strain>
    </source>
</reference>
<sequence length="358" mass="39568">MTPDIAPLGVPASADDAAWCAYVDIFNAAYAHDAGTDLLSWDRVDLLSRLQRQEHQEIHAYVARDGGVTIGAASLEFDRSTKNDVEFMVSVYPAHHGRGVDDALYEHLEHEARRLGRSVAIDFKATPVDGSGMDDADVIRPSSGIGGVPRSDENAKLLTARGYALGQVERASAYSRRSDPAVLRTLLADALALAGPDYEPVWWSGRTPNAYVDAYAYAISRLSTDIPAGDLTLEEQTWDAARIRAREDRVDETGQVWNVSGVVHRPTGRIVAFNELVVPADRTRPTENYGTLALTEHRGRRLGTVVKCLGLLGWHETVTESPCVFTFNAEENRHMLDVNERVGFVPRFWEGVWQKRLA</sequence>
<evidence type="ECO:0000313" key="2">
    <source>
        <dbReference type="EMBL" id="GGD37244.1"/>
    </source>
</evidence>
<reference evidence="2" key="2">
    <citation type="submission" date="2020-09" db="EMBL/GenBank/DDBJ databases">
        <authorList>
            <person name="Sun Q."/>
            <person name="Zhou Y."/>
        </authorList>
    </citation>
    <scope>NUCLEOTIDE SEQUENCE</scope>
    <source>
        <strain evidence="2">CGMCC 1.15152</strain>
    </source>
</reference>
<accession>A0A916YB46</accession>
<proteinExistence type="predicted"/>
<dbReference type="PROSITE" id="PS51186">
    <property type="entry name" value="GNAT"/>
    <property type="match status" value="1"/>
</dbReference>
<dbReference type="Proteomes" id="UP000633205">
    <property type="component" value="Unassembled WGS sequence"/>
</dbReference>
<dbReference type="CDD" id="cd04301">
    <property type="entry name" value="NAT_SF"/>
    <property type="match status" value="1"/>
</dbReference>
<dbReference type="RefSeq" id="WP_188711879.1">
    <property type="nucleotide sequence ID" value="NZ_BMHO01000001.1"/>
</dbReference>
<feature type="domain" description="N-acetyltransferase" evidence="1">
    <location>
        <begin position="3"/>
        <end position="189"/>
    </location>
</feature>
<dbReference type="GO" id="GO:0016747">
    <property type="term" value="F:acyltransferase activity, transferring groups other than amino-acyl groups"/>
    <property type="evidence" value="ECO:0007669"/>
    <property type="project" value="InterPro"/>
</dbReference>
<gene>
    <name evidence="2" type="ORF">GCM10010915_17530</name>
</gene>
<dbReference type="Gene3D" id="3.40.630.30">
    <property type="match status" value="1"/>
</dbReference>